<keyword evidence="1" id="KW-0812">Transmembrane</keyword>
<keyword evidence="1" id="KW-0472">Membrane</keyword>
<dbReference type="AlphaFoldDB" id="A0AAU7GHZ4"/>
<proteinExistence type="predicted"/>
<evidence type="ECO:0000313" key="2">
    <source>
        <dbReference type="EMBL" id="XBM49955.1"/>
    </source>
</evidence>
<keyword evidence="1" id="KW-1133">Transmembrane helix</keyword>
<accession>A0AAU7GHZ4</accession>
<feature type="transmembrane region" description="Helical" evidence="1">
    <location>
        <begin position="50"/>
        <end position="74"/>
    </location>
</feature>
<dbReference type="RefSeq" id="WP_348789865.1">
    <property type="nucleotide sequence ID" value="NZ_CP157390.1"/>
</dbReference>
<dbReference type="EMBL" id="CP157390">
    <property type="protein sequence ID" value="XBM49955.1"/>
    <property type="molecule type" value="Genomic_DNA"/>
</dbReference>
<name>A0AAU7GHZ4_9MICO</name>
<feature type="transmembrane region" description="Helical" evidence="1">
    <location>
        <begin position="6"/>
        <end position="30"/>
    </location>
</feature>
<gene>
    <name evidence="2" type="ORF">AAME72_08810</name>
</gene>
<reference evidence="2" key="1">
    <citation type="submission" date="2024-05" db="EMBL/GenBank/DDBJ databases">
        <title>The Natural Products Discovery Center: Release of the First 8490 Sequenced Strains for Exploring Actinobacteria Biosynthetic Diversity.</title>
        <authorList>
            <person name="Kalkreuter E."/>
            <person name="Kautsar S.A."/>
            <person name="Yang D."/>
            <person name="Bader C.D."/>
            <person name="Teijaro C.N."/>
            <person name="Fluegel L."/>
            <person name="Davis C.M."/>
            <person name="Simpson J.R."/>
            <person name="Lauterbach L."/>
            <person name="Steele A.D."/>
            <person name="Gui C."/>
            <person name="Meng S."/>
            <person name="Li G."/>
            <person name="Viehrig K."/>
            <person name="Ye F."/>
            <person name="Su P."/>
            <person name="Kiefer A.F."/>
            <person name="Nichols A."/>
            <person name="Cepeda A.J."/>
            <person name="Yan W."/>
            <person name="Fan B."/>
            <person name="Jiang Y."/>
            <person name="Adhikari A."/>
            <person name="Zheng C.-J."/>
            <person name="Schuster L."/>
            <person name="Cowan T.M."/>
            <person name="Smanski M.J."/>
            <person name="Chevrette M.G."/>
            <person name="de Carvalho L.P.S."/>
            <person name="Shen B."/>
        </authorList>
    </citation>
    <scope>NUCLEOTIDE SEQUENCE</scope>
    <source>
        <strain evidence="2">NPDC080035</strain>
    </source>
</reference>
<evidence type="ECO:0008006" key="3">
    <source>
        <dbReference type="Google" id="ProtNLM"/>
    </source>
</evidence>
<feature type="transmembrane region" description="Helical" evidence="1">
    <location>
        <begin position="80"/>
        <end position="100"/>
    </location>
</feature>
<sequence length="104" mass="10745">MNDTLAFGGPFMIVAAIACPLVAAILLVAFRRPIARWLAGIVPQKNVRKVRAAVLVAALAVAAFVAGWILAVLVPGAPPPLSLSVLGVAALAWLVAWALLANEQ</sequence>
<protein>
    <recommendedName>
        <fullName evidence="3">Integral membrane protein</fullName>
    </recommendedName>
</protein>
<organism evidence="2">
    <name type="scientific">Leifsonia sp. NPDC080035</name>
    <dbReference type="NCBI Taxonomy" id="3143936"/>
    <lineage>
        <taxon>Bacteria</taxon>
        <taxon>Bacillati</taxon>
        <taxon>Actinomycetota</taxon>
        <taxon>Actinomycetes</taxon>
        <taxon>Micrococcales</taxon>
        <taxon>Microbacteriaceae</taxon>
        <taxon>Leifsonia</taxon>
    </lineage>
</organism>
<evidence type="ECO:0000256" key="1">
    <source>
        <dbReference type="SAM" id="Phobius"/>
    </source>
</evidence>